<sequence>MIIFYEKITLNKILNFEFQFNPSLILIYFFAVVGLSKSISTFLFELKFEILDSKAEIYI</sequence>
<gene>
    <name evidence="1" type="ORF">BpHYR1_051869</name>
</gene>
<organism evidence="1 2">
    <name type="scientific">Brachionus plicatilis</name>
    <name type="common">Marine rotifer</name>
    <name type="synonym">Brachionus muelleri</name>
    <dbReference type="NCBI Taxonomy" id="10195"/>
    <lineage>
        <taxon>Eukaryota</taxon>
        <taxon>Metazoa</taxon>
        <taxon>Spiralia</taxon>
        <taxon>Gnathifera</taxon>
        <taxon>Rotifera</taxon>
        <taxon>Eurotatoria</taxon>
        <taxon>Monogononta</taxon>
        <taxon>Pseudotrocha</taxon>
        <taxon>Ploima</taxon>
        <taxon>Brachionidae</taxon>
        <taxon>Brachionus</taxon>
    </lineage>
</organism>
<accession>A0A3M7RFC1</accession>
<evidence type="ECO:0000313" key="2">
    <source>
        <dbReference type="Proteomes" id="UP000276133"/>
    </source>
</evidence>
<reference evidence="1 2" key="1">
    <citation type="journal article" date="2018" name="Sci. Rep.">
        <title>Genomic signatures of local adaptation to the degree of environmental predictability in rotifers.</title>
        <authorList>
            <person name="Franch-Gras L."/>
            <person name="Hahn C."/>
            <person name="Garcia-Roger E.M."/>
            <person name="Carmona M.J."/>
            <person name="Serra M."/>
            <person name="Gomez A."/>
        </authorList>
    </citation>
    <scope>NUCLEOTIDE SEQUENCE [LARGE SCALE GENOMIC DNA]</scope>
    <source>
        <strain evidence="1">HYR1</strain>
    </source>
</reference>
<dbReference type="EMBL" id="REGN01003526">
    <property type="protein sequence ID" value="RNA22139.1"/>
    <property type="molecule type" value="Genomic_DNA"/>
</dbReference>
<dbReference type="Proteomes" id="UP000276133">
    <property type="component" value="Unassembled WGS sequence"/>
</dbReference>
<proteinExistence type="predicted"/>
<dbReference type="AlphaFoldDB" id="A0A3M7RFC1"/>
<keyword evidence="2" id="KW-1185">Reference proteome</keyword>
<evidence type="ECO:0000313" key="1">
    <source>
        <dbReference type="EMBL" id="RNA22139.1"/>
    </source>
</evidence>
<comment type="caution">
    <text evidence="1">The sequence shown here is derived from an EMBL/GenBank/DDBJ whole genome shotgun (WGS) entry which is preliminary data.</text>
</comment>
<protein>
    <submittedName>
        <fullName evidence="1">Uncharacterized protein</fullName>
    </submittedName>
</protein>
<name>A0A3M7RFC1_BRAPC</name>